<dbReference type="EMBL" id="JBJIAA010000005">
    <property type="protein sequence ID" value="MFL0250285.1"/>
    <property type="molecule type" value="Genomic_DNA"/>
</dbReference>
<evidence type="ECO:0000256" key="5">
    <source>
        <dbReference type="ARBA" id="ARBA00022833"/>
    </source>
</evidence>
<reference evidence="6 7" key="1">
    <citation type="submission" date="2024-11" db="EMBL/GenBank/DDBJ databases">
        <authorList>
            <person name="Heng Y.C."/>
            <person name="Lim A.C.H."/>
            <person name="Lee J.K.Y."/>
            <person name="Kittelmann S."/>
        </authorList>
    </citation>
    <scope>NUCLEOTIDE SEQUENCE [LARGE SCALE GENOMIC DNA]</scope>
    <source>
        <strain evidence="6 7">WILCCON 0114</strain>
    </source>
</reference>
<keyword evidence="4" id="KW-0378">Hydrolase</keyword>
<comment type="cofactor">
    <cofactor evidence="1">
        <name>Zn(2+)</name>
        <dbReference type="ChEBI" id="CHEBI:29105"/>
    </cofactor>
</comment>
<accession>A0ABW8TCY2</accession>
<dbReference type="PANTHER" id="PTHR42978:SF2">
    <property type="entry name" value="102 KBASES UNSTABLE REGION: FROM 1 TO 119443"/>
    <property type="match status" value="1"/>
</dbReference>
<evidence type="ECO:0000256" key="4">
    <source>
        <dbReference type="ARBA" id="ARBA00022801"/>
    </source>
</evidence>
<dbReference type="PANTHER" id="PTHR42978">
    <property type="entry name" value="QUORUM-QUENCHING LACTONASE YTNP-RELATED-RELATED"/>
    <property type="match status" value="1"/>
</dbReference>
<evidence type="ECO:0000313" key="7">
    <source>
        <dbReference type="Proteomes" id="UP001623592"/>
    </source>
</evidence>
<dbReference type="Gene3D" id="3.60.15.10">
    <property type="entry name" value="Ribonuclease Z/Hydroxyacylglutathione hydrolase-like"/>
    <property type="match status" value="2"/>
</dbReference>
<sequence length="147" mass="16582">MKDKEVSVPIFTYLIHHEKFGYFLVDSGCDSSYINNPYERMKVSLISRFVPKIILKPEDAIDIFGDHSFWAISTPGHTKGHTSYFVNIKEHPILIAGDACCISLSMAKGVGPSGSDVTLGQKSFERIMQFLKDNPEVKVWMGHEFPK</sequence>
<organism evidence="6 7">
    <name type="scientific">Clostridium neuense</name>
    <dbReference type="NCBI Taxonomy" id="1728934"/>
    <lineage>
        <taxon>Bacteria</taxon>
        <taxon>Bacillati</taxon>
        <taxon>Bacillota</taxon>
        <taxon>Clostridia</taxon>
        <taxon>Eubacteriales</taxon>
        <taxon>Clostridiaceae</taxon>
        <taxon>Clostridium</taxon>
    </lineage>
</organism>
<evidence type="ECO:0000256" key="2">
    <source>
        <dbReference type="ARBA" id="ARBA00007749"/>
    </source>
</evidence>
<proteinExistence type="inferred from homology"/>
<keyword evidence="7" id="KW-1185">Reference proteome</keyword>
<dbReference type="Proteomes" id="UP001623592">
    <property type="component" value="Unassembled WGS sequence"/>
</dbReference>
<comment type="caution">
    <text evidence="6">The sequence shown here is derived from an EMBL/GenBank/DDBJ whole genome shotgun (WGS) entry which is preliminary data.</text>
</comment>
<name>A0ABW8TCY2_9CLOT</name>
<dbReference type="RefSeq" id="WP_406786948.1">
    <property type="nucleotide sequence ID" value="NZ_JBJIAA010000005.1"/>
</dbReference>
<keyword evidence="5" id="KW-0862">Zinc</keyword>
<dbReference type="SUPFAM" id="SSF56281">
    <property type="entry name" value="Metallo-hydrolase/oxidoreductase"/>
    <property type="match status" value="1"/>
</dbReference>
<gene>
    <name evidence="6" type="ORF">ACJDT4_07595</name>
</gene>
<dbReference type="InterPro" id="IPR036866">
    <property type="entry name" value="RibonucZ/Hydroxyglut_hydro"/>
</dbReference>
<protein>
    <submittedName>
        <fullName evidence="6">Uncharacterized protein</fullName>
    </submittedName>
</protein>
<comment type="similarity">
    <text evidence="2">Belongs to the metallo-beta-lactamase superfamily.</text>
</comment>
<dbReference type="InterPro" id="IPR051013">
    <property type="entry name" value="MBL_superfamily_lactonases"/>
</dbReference>
<evidence type="ECO:0000256" key="1">
    <source>
        <dbReference type="ARBA" id="ARBA00001947"/>
    </source>
</evidence>
<evidence type="ECO:0000313" key="6">
    <source>
        <dbReference type="EMBL" id="MFL0250285.1"/>
    </source>
</evidence>
<keyword evidence="3" id="KW-0479">Metal-binding</keyword>
<evidence type="ECO:0000256" key="3">
    <source>
        <dbReference type="ARBA" id="ARBA00022723"/>
    </source>
</evidence>